<dbReference type="GO" id="GO:0003341">
    <property type="term" value="P:cilium movement"/>
    <property type="evidence" value="ECO:0007669"/>
    <property type="project" value="InterPro"/>
</dbReference>
<dbReference type="OrthoDB" id="5538672at2759"/>
<sequence length="204" mass="22658">MKIIIVSSATKQNIRKVRETGQKISGETGCYSRCNDVEAVSMPTSRFHGSKSTISNVWIPRWTDPFSKDLLPTDVPSLLHGLPDEDVMSDDEMDEEGADPGFKEIPVPTPEMVRAQFPTAESVLGDQDQQVTSQLSEMMLHTGGNTKMSAATSAAATASFVPREKREKELNEFLRQRQNRVGTRIKQRIQSINDAMSSSNLELK</sequence>
<keyword evidence="2" id="KW-1185">Reference proteome</keyword>
<dbReference type="PANTHER" id="PTHR46500:SF1">
    <property type="entry name" value="CILIA- AND FLAGELLA-ASSOCIATED PROTEIN 221"/>
    <property type="match status" value="1"/>
</dbReference>
<name>A0A9X0D1V8_9CNID</name>
<dbReference type="GO" id="GO:0044458">
    <property type="term" value="P:motile cilium assembly"/>
    <property type="evidence" value="ECO:0007669"/>
    <property type="project" value="TreeGrafter"/>
</dbReference>
<reference evidence="1" key="1">
    <citation type="submission" date="2023-01" db="EMBL/GenBank/DDBJ databases">
        <title>Genome assembly of the deep-sea coral Lophelia pertusa.</title>
        <authorList>
            <person name="Herrera S."/>
            <person name="Cordes E."/>
        </authorList>
    </citation>
    <scope>NUCLEOTIDE SEQUENCE</scope>
    <source>
        <strain evidence="1">USNM1676648</strain>
        <tissue evidence="1">Polyp</tissue>
    </source>
</reference>
<organism evidence="1 2">
    <name type="scientific">Desmophyllum pertusum</name>
    <dbReference type="NCBI Taxonomy" id="174260"/>
    <lineage>
        <taxon>Eukaryota</taxon>
        <taxon>Metazoa</taxon>
        <taxon>Cnidaria</taxon>
        <taxon>Anthozoa</taxon>
        <taxon>Hexacorallia</taxon>
        <taxon>Scleractinia</taxon>
        <taxon>Caryophylliina</taxon>
        <taxon>Caryophylliidae</taxon>
        <taxon>Desmophyllum</taxon>
    </lineage>
</organism>
<dbReference type="GO" id="GO:0097729">
    <property type="term" value="C:9+2 motile cilium"/>
    <property type="evidence" value="ECO:0007669"/>
    <property type="project" value="TreeGrafter"/>
</dbReference>
<accession>A0A9X0D1V8</accession>
<proteinExistence type="predicted"/>
<evidence type="ECO:0000313" key="2">
    <source>
        <dbReference type="Proteomes" id="UP001163046"/>
    </source>
</evidence>
<dbReference type="InterPro" id="IPR029676">
    <property type="entry name" value="CFAP221"/>
</dbReference>
<evidence type="ECO:0000313" key="1">
    <source>
        <dbReference type="EMBL" id="KAJ7384102.1"/>
    </source>
</evidence>
<dbReference type="Proteomes" id="UP001163046">
    <property type="component" value="Unassembled WGS sequence"/>
</dbReference>
<gene>
    <name evidence="1" type="ORF">OS493_023426</name>
</gene>
<dbReference type="AlphaFoldDB" id="A0A9X0D1V8"/>
<comment type="caution">
    <text evidence="1">The sequence shown here is derived from an EMBL/GenBank/DDBJ whole genome shotgun (WGS) entry which is preliminary data.</text>
</comment>
<dbReference type="PANTHER" id="PTHR46500">
    <property type="entry name" value="CILIA- AND FLAGELLA-ASSOCIATED PROTEIN 221"/>
    <property type="match status" value="1"/>
</dbReference>
<dbReference type="EMBL" id="MU825890">
    <property type="protein sequence ID" value="KAJ7384102.1"/>
    <property type="molecule type" value="Genomic_DNA"/>
</dbReference>
<protein>
    <submittedName>
        <fullName evidence="1">Uncharacterized protein</fullName>
    </submittedName>
</protein>